<proteinExistence type="predicted"/>
<evidence type="ECO:0000313" key="2">
    <source>
        <dbReference type="Proteomes" id="UP000003684"/>
    </source>
</evidence>
<dbReference type="InterPro" id="IPR029056">
    <property type="entry name" value="Ribokinase-like"/>
</dbReference>
<evidence type="ECO:0008006" key="3">
    <source>
        <dbReference type="Google" id="ProtNLM"/>
    </source>
</evidence>
<name>D1YKU6_LACGS</name>
<dbReference type="Gene3D" id="3.40.1190.20">
    <property type="match status" value="1"/>
</dbReference>
<dbReference type="Proteomes" id="UP000003684">
    <property type="component" value="Unassembled WGS sequence"/>
</dbReference>
<accession>D1YKU6</accession>
<evidence type="ECO:0000313" key="1">
    <source>
        <dbReference type="EMBL" id="EFB61850.1"/>
    </source>
</evidence>
<dbReference type="EMBL" id="ADFT01000034">
    <property type="protein sequence ID" value="EFB61850.1"/>
    <property type="molecule type" value="Genomic_DNA"/>
</dbReference>
<dbReference type="PANTHER" id="PTHR46566">
    <property type="entry name" value="1-PHOSPHOFRUCTOKINASE-RELATED"/>
    <property type="match status" value="1"/>
</dbReference>
<protein>
    <recommendedName>
        <fullName evidence="3">1-phosphofructokinase</fullName>
    </recommendedName>
</protein>
<comment type="caution">
    <text evidence="1">The sequence shown here is derived from an EMBL/GenBank/DDBJ whole genome shotgun (WGS) entry which is preliminary data.</text>
</comment>
<dbReference type="GO" id="GO:0005829">
    <property type="term" value="C:cytosol"/>
    <property type="evidence" value="ECO:0007669"/>
    <property type="project" value="TreeGrafter"/>
</dbReference>
<organism evidence="1 2">
    <name type="scientific">Lactobacillus gasseri 224-1</name>
    <dbReference type="NCBI Taxonomy" id="679196"/>
    <lineage>
        <taxon>Bacteria</taxon>
        <taxon>Bacillati</taxon>
        <taxon>Bacillota</taxon>
        <taxon>Bacilli</taxon>
        <taxon>Lactobacillales</taxon>
        <taxon>Lactobacillaceae</taxon>
        <taxon>Lactobacillus</taxon>
    </lineage>
</organism>
<gene>
    <name evidence="1" type="ORF">HMPREF9209_1781</name>
</gene>
<sequence length="50" mass="5689">MIYTITLNPAIDLVIITKKLEANTVNRTENFELQPNGKGVNVSFILKKWV</sequence>
<reference evidence="1 2" key="1">
    <citation type="submission" date="2009-12" db="EMBL/GenBank/DDBJ databases">
        <title>Genome Sequence of Lactobacillus gasseri 224-1.</title>
        <authorList>
            <person name="Durkin A.S."/>
            <person name="Madupu R."/>
            <person name="Torralba M."/>
            <person name="Methe B."/>
            <person name="Sutton G."/>
            <person name="Strausberg R.L."/>
            <person name="Nelson K.E."/>
        </authorList>
    </citation>
    <scope>NUCLEOTIDE SEQUENCE [LARGE SCALE GENOMIC DNA]</scope>
    <source>
        <strain evidence="1 2">224-1</strain>
    </source>
</reference>
<dbReference type="PANTHER" id="PTHR46566:SF1">
    <property type="entry name" value="1-PHOSPHOFRUCTOKINASE"/>
    <property type="match status" value="1"/>
</dbReference>
<dbReference type="SUPFAM" id="SSF53613">
    <property type="entry name" value="Ribokinase-like"/>
    <property type="match status" value="1"/>
</dbReference>
<dbReference type="GO" id="GO:0008443">
    <property type="term" value="F:phosphofructokinase activity"/>
    <property type="evidence" value="ECO:0007669"/>
    <property type="project" value="TreeGrafter"/>
</dbReference>
<dbReference type="AlphaFoldDB" id="D1YKU6"/>